<dbReference type="Proteomes" id="UP000279994">
    <property type="component" value="Unassembled WGS sequence"/>
</dbReference>
<dbReference type="InterPro" id="IPR005149">
    <property type="entry name" value="Tscrpt_reg_PadR_N"/>
</dbReference>
<dbReference type="PANTHER" id="PTHR43252">
    <property type="entry name" value="TRANSCRIPTIONAL REGULATOR YQJI"/>
    <property type="match status" value="1"/>
</dbReference>
<dbReference type="EMBL" id="RJSF01000044">
    <property type="protein sequence ID" value="RNM12494.1"/>
    <property type="molecule type" value="Genomic_DNA"/>
</dbReference>
<accession>A0A3N0GJ41</accession>
<keyword evidence="4" id="KW-1185">Reference proteome</keyword>
<name>A0A3N0GJ41_9ACTN</name>
<dbReference type="InterPro" id="IPR036388">
    <property type="entry name" value="WH-like_DNA-bd_sf"/>
</dbReference>
<dbReference type="Pfam" id="PF10400">
    <property type="entry name" value="Vir_act_alpha_C"/>
    <property type="match status" value="1"/>
</dbReference>
<gene>
    <name evidence="3" type="ORF">EFL26_17815</name>
</gene>
<organism evidence="3 4">
    <name type="scientific">Nocardioides pocheonensis</name>
    <dbReference type="NCBI Taxonomy" id="661485"/>
    <lineage>
        <taxon>Bacteria</taxon>
        <taxon>Bacillati</taxon>
        <taxon>Actinomycetota</taxon>
        <taxon>Actinomycetes</taxon>
        <taxon>Propionibacteriales</taxon>
        <taxon>Nocardioidaceae</taxon>
        <taxon>Nocardioides</taxon>
    </lineage>
</organism>
<dbReference type="PANTHER" id="PTHR43252:SF4">
    <property type="entry name" value="TRANSCRIPTIONAL REGULATORY PROTEIN"/>
    <property type="match status" value="1"/>
</dbReference>
<feature type="domain" description="Transcription regulator PadR N-terminal" evidence="1">
    <location>
        <begin position="17"/>
        <end position="90"/>
    </location>
</feature>
<dbReference type="SUPFAM" id="SSF46785">
    <property type="entry name" value="Winged helix' DNA-binding domain"/>
    <property type="match status" value="1"/>
</dbReference>
<dbReference type="AlphaFoldDB" id="A0A3N0GJ41"/>
<evidence type="ECO:0000313" key="4">
    <source>
        <dbReference type="Proteomes" id="UP000279994"/>
    </source>
</evidence>
<protein>
    <submittedName>
        <fullName evidence="3">PadR family transcriptional regulator</fullName>
    </submittedName>
</protein>
<dbReference type="InterPro" id="IPR018309">
    <property type="entry name" value="Tscrpt_reg_PadR_C"/>
</dbReference>
<dbReference type="Gene3D" id="6.10.140.190">
    <property type="match status" value="1"/>
</dbReference>
<reference evidence="3 4" key="1">
    <citation type="submission" date="2018-11" db="EMBL/GenBank/DDBJ databases">
        <authorList>
            <person name="Li F."/>
        </authorList>
    </citation>
    <scope>NUCLEOTIDE SEQUENCE [LARGE SCALE GENOMIC DNA]</scope>
    <source>
        <strain evidence="3 4">Gsoil 818</strain>
    </source>
</reference>
<dbReference type="Gene3D" id="1.10.10.10">
    <property type="entry name" value="Winged helix-like DNA-binding domain superfamily/Winged helix DNA-binding domain"/>
    <property type="match status" value="1"/>
</dbReference>
<dbReference type="OrthoDB" id="3186544at2"/>
<dbReference type="Pfam" id="PF03551">
    <property type="entry name" value="PadR"/>
    <property type="match status" value="1"/>
</dbReference>
<sequence>MVRCGGHSAPVALEHALLVSLSERPAAGLELARRFDRSIGFFWSATHQQIYRVLRRMEQDGWVTARVVEQSGRPEKREYSVTDAGRTALADWIATTTPRPAFRSEIAVKLRGASYGDRAALLADVAELLADHRTRLAHYESLAARDYPEPDRLDGADLDTYLVLRGGILQETFWIAWLTEYLDAHRTKDTA</sequence>
<evidence type="ECO:0000259" key="2">
    <source>
        <dbReference type="Pfam" id="PF10400"/>
    </source>
</evidence>
<feature type="domain" description="Transcription regulator PadR C-terminal" evidence="2">
    <location>
        <begin position="103"/>
        <end position="184"/>
    </location>
</feature>
<comment type="caution">
    <text evidence="3">The sequence shown here is derived from an EMBL/GenBank/DDBJ whole genome shotgun (WGS) entry which is preliminary data.</text>
</comment>
<evidence type="ECO:0000313" key="3">
    <source>
        <dbReference type="EMBL" id="RNM12494.1"/>
    </source>
</evidence>
<evidence type="ECO:0000259" key="1">
    <source>
        <dbReference type="Pfam" id="PF03551"/>
    </source>
</evidence>
<proteinExistence type="predicted"/>
<dbReference type="InterPro" id="IPR036390">
    <property type="entry name" value="WH_DNA-bd_sf"/>
</dbReference>